<keyword evidence="6" id="KW-1185">Reference proteome</keyword>
<keyword evidence="4" id="KW-0812">Transmembrane</keyword>
<proteinExistence type="predicted"/>
<dbReference type="eggNOG" id="ENOG502SJ8Q">
    <property type="taxonomic scope" value="Eukaryota"/>
</dbReference>
<dbReference type="EMBL" id="EQ962657">
    <property type="protein sequence ID" value="EED15466.1"/>
    <property type="molecule type" value="Genomic_DNA"/>
</dbReference>
<evidence type="ECO:0000256" key="3">
    <source>
        <dbReference type="ARBA" id="ARBA00023242"/>
    </source>
</evidence>
<keyword evidence="2" id="KW-0804">Transcription</keyword>
<name>B8ML50_TALSN</name>
<dbReference type="RefSeq" id="XP_002485419.1">
    <property type="nucleotide sequence ID" value="XM_002485374.1"/>
</dbReference>
<dbReference type="Proteomes" id="UP000001745">
    <property type="component" value="Unassembled WGS sequence"/>
</dbReference>
<dbReference type="PANTHER" id="PTHR47840:SF1">
    <property type="entry name" value="ZN(II)2CYS6 TRANSCRIPTION FACTOR (EUROFUNG)"/>
    <property type="match status" value="1"/>
</dbReference>
<evidence type="ECO:0000256" key="2">
    <source>
        <dbReference type="ARBA" id="ARBA00023163"/>
    </source>
</evidence>
<reference evidence="6" key="1">
    <citation type="journal article" date="2015" name="Genome Announc.">
        <title>Genome sequence of the AIDS-associated pathogen Penicillium marneffei (ATCC18224) and its near taxonomic relative Talaromyces stipitatus (ATCC10500).</title>
        <authorList>
            <person name="Nierman W.C."/>
            <person name="Fedorova-Abrams N.D."/>
            <person name="Andrianopoulos A."/>
        </authorList>
    </citation>
    <scope>NUCLEOTIDE SEQUENCE [LARGE SCALE GENOMIC DNA]</scope>
    <source>
        <strain evidence="6">ATCC 10500 / CBS 375.48 / QM 6759 / NRRL 1006</strain>
    </source>
</reference>
<keyword evidence="1" id="KW-0805">Transcription regulation</keyword>
<dbReference type="HOGENOM" id="CLU_1090623_0_0_1"/>
<dbReference type="CDD" id="cd12148">
    <property type="entry name" value="fungal_TF_MHR"/>
    <property type="match status" value="1"/>
</dbReference>
<dbReference type="PhylomeDB" id="B8ML50"/>
<dbReference type="AlphaFoldDB" id="B8ML50"/>
<keyword evidence="4" id="KW-1133">Transmembrane helix</keyword>
<evidence type="ECO:0000313" key="6">
    <source>
        <dbReference type="Proteomes" id="UP000001745"/>
    </source>
</evidence>
<dbReference type="VEuPathDB" id="FungiDB:TSTA_049060"/>
<accession>B8ML50</accession>
<evidence type="ECO:0000313" key="5">
    <source>
        <dbReference type="EMBL" id="EED15466.1"/>
    </source>
</evidence>
<evidence type="ECO:0000256" key="1">
    <source>
        <dbReference type="ARBA" id="ARBA00023015"/>
    </source>
</evidence>
<feature type="transmembrane region" description="Helical" evidence="4">
    <location>
        <begin position="201"/>
        <end position="220"/>
    </location>
</feature>
<organism evidence="5 6">
    <name type="scientific">Talaromyces stipitatus (strain ATCC 10500 / CBS 375.48 / QM 6759 / NRRL 1006)</name>
    <name type="common">Penicillium stipitatum</name>
    <dbReference type="NCBI Taxonomy" id="441959"/>
    <lineage>
        <taxon>Eukaryota</taxon>
        <taxon>Fungi</taxon>
        <taxon>Dikarya</taxon>
        <taxon>Ascomycota</taxon>
        <taxon>Pezizomycotina</taxon>
        <taxon>Eurotiomycetes</taxon>
        <taxon>Eurotiomycetidae</taxon>
        <taxon>Eurotiales</taxon>
        <taxon>Trichocomaceae</taxon>
        <taxon>Talaromyces</taxon>
        <taxon>Talaromyces sect. Talaromyces</taxon>
    </lineage>
</organism>
<dbReference type="InParanoid" id="B8ML50"/>
<protein>
    <submittedName>
        <fullName evidence="5">Uncharacterized protein</fullName>
    </submittedName>
</protein>
<evidence type="ECO:0000256" key="4">
    <source>
        <dbReference type="SAM" id="Phobius"/>
    </source>
</evidence>
<dbReference type="PANTHER" id="PTHR47840">
    <property type="entry name" value="ZN(II)2CYS6 TRANSCRIPTION FACTOR (EUROFUNG)-RELATED"/>
    <property type="match status" value="1"/>
</dbReference>
<dbReference type="GeneID" id="8100622"/>
<gene>
    <name evidence="5" type="ORF">TSTA_049060</name>
</gene>
<dbReference type="OrthoDB" id="5392779at2759"/>
<dbReference type="STRING" id="441959.B8ML50"/>
<keyword evidence="4" id="KW-0472">Membrane</keyword>
<sequence>MRRAVTATQLMGLHERRHYRFKVLNDDNGLDPVNIWNCIVSMENIMFLVLGPPSSTGGTTSNPAMEKVAATSSTTAPSLRNQSSNILPTLIIHATSKILKRNQLYIPQQTFDMTREIDQELIKMTEQLPSSSWRPPSLAGLELDSVQAFWEARRAWDHMYYYTIVNQLHLPYTLCMRHTPRVIYSSMACVNASRKILIRQIAIHFVALIAGMTLILAHLVSHSHDENDKFNSDNVLVHQRSSDRVTLEQALECMK</sequence>
<keyword evidence="3" id="KW-0539">Nucleus</keyword>